<feature type="repeat" description="WD" evidence="3">
    <location>
        <begin position="964"/>
        <end position="1005"/>
    </location>
</feature>
<dbReference type="Pfam" id="PF24883">
    <property type="entry name" value="NPHP3_N"/>
    <property type="match status" value="1"/>
</dbReference>
<dbReference type="Gene3D" id="3.40.50.300">
    <property type="entry name" value="P-loop containing nucleotide triphosphate hydrolases"/>
    <property type="match status" value="1"/>
</dbReference>
<accession>A0A0C3QGI3</accession>
<feature type="repeat" description="WD" evidence="3">
    <location>
        <begin position="918"/>
        <end position="959"/>
    </location>
</feature>
<gene>
    <name evidence="5" type="ORF">M407DRAFT_68940</name>
</gene>
<dbReference type="InterPro" id="IPR019775">
    <property type="entry name" value="WD40_repeat_CS"/>
</dbReference>
<feature type="domain" description="NACHT" evidence="4">
    <location>
        <begin position="29"/>
        <end position="175"/>
    </location>
</feature>
<sequence>EDVVCFPGTRVQILKKIDNWIRDSSTSDRVLWIRGMAGRGKSTIASTVVHGWKCRASCAIFHFRRGQNKVNTRFVCTLARQLGSSLVLEVKNAILDSVRENQDIANQRLEEQFKALVVAPLSKMNGQGHPILIVIDALDECDNPKDAVDFVWLIDQHSQSLPANVKFLLTCRPEAPLIRTLEPKKWHVEDLETASDVSDDLERFIRQAFKQIRDSDSKLPEDWPLSKDVRQLVEMSQGLFQWARTAITYIGDGSPVNRLRVLLKRPSMWSGLDDLYHQILSKAFDSVKLDPSRRDLLCRVLGTVIVAPYPISLEVIASLFGKHEMFEGTSQEDIIQFLREDILADLNSLLSISSPAEPVHLMHTSIRDLLTSHNRCEQRPYYIDPIRYHQQLANLCLEIMLGGLKENVCNLFDISQPSSEVQDIMEREVSKAVQYSCRSWSIHLTEGTKLAEMGTDDATVNLANFETFSKEKLMYWLEVMSLVGATTEAIGMATRVYQWLLALEHNSLAMLWSDVQRFISTFWEPISFGPLHVYASSLSHCPVKAELFGLFGKHAKVRTLRGLQSPNWPASLWERPIGSEVMTVVFSPDGRIVASGSNDGTIQLWEPQTGMAVGEPIMGHSNSVRTLCFSPDGKVLASGSVDKTIRLWDPHTRAAVCEPLTAHDGSFNSVCFSPDGTILASGSDDTIIRFWDPHTGAAVGEPLTSHRGSVTSLCFSPDGKLLASGSNDRTIRLWDTQTGAAVGELVTSKIYWVNSVCFSPDGKILAVGSNDETVQLWDPQTRTAVGEALTGHSGFVKSVCFSPDGNILASGSRDGTIRFWDPRTRAAVGEPLTSYKTAVNSVCFSPDGKVLASGSMDETIRLWDPHTRAAVGESLTAHDDSFNSVLLSPNGKILASGSNDGAIQLWDSHTGAAVGEPLTNHSRSVTSLCFSPDSKILASGSDGQKIQLWDPYTGAAVAAVGELVMKSHRSVTSLCFSPDGKLLACGTDYNTVQLWDLQTGTAVGGPLTGHMDGVTSVHFSSDGMLLMARYRDGSSATWDMITYQRCNVPRTPLNDASPAFQDHWVTLFCSPFFWLPPQYWGTARREIILSGGTLFVLYNQTLSIFDVSQALGLTR</sequence>
<feature type="repeat" description="WD" evidence="3">
    <location>
        <begin position="832"/>
        <end position="873"/>
    </location>
</feature>
<dbReference type="InterPro" id="IPR015943">
    <property type="entry name" value="WD40/YVTN_repeat-like_dom_sf"/>
</dbReference>
<evidence type="ECO:0000256" key="1">
    <source>
        <dbReference type="ARBA" id="ARBA00022574"/>
    </source>
</evidence>
<feature type="repeat" description="WD" evidence="3">
    <location>
        <begin position="789"/>
        <end position="830"/>
    </location>
</feature>
<dbReference type="PROSITE" id="PS00678">
    <property type="entry name" value="WD_REPEATS_1"/>
    <property type="match status" value="1"/>
</dbReference>
<dbReference type="GO" id="GO:1990234">
    <property type="term" value="C:transferase complex"/>
    <property type="evidence" value="ECO:0007669"/>
    <property type="project" value="UniProtKB-ARBA"/>
</dbReference>
<feature type="repeat" description="WD" evidence="3">
    <location>
        <begin position="703"/>
        <end position="744"/>
    </location>
</feature>
<dbReference type="Pfam" id="PF00400">
    <property type="entry name" value="WD40"/>
    <property type="match status" value="11"/>
</dbReference>
<evidence type="ECO:0000256" key="2">
    <source>
        <dbReference type="ARBA" id="ARBA00022737"/>
    </source>
</evidence>
<dbReference type="AlphaFoldDB" id="A0A0C3QGI3"/>
<evidence type="ECO:0000313" key="5">
    <source>
        <dbReference type="EMBL" id="KIO30755.1"/>
    </source>
</evidence>
<dbReference type="InterPro" id="IPR027417">
    <property type="entry name" value="P-loop_NTPase"/>
</dbReference>
<evidence type="ECO:0000259" key="4">
    <source>
        <dbReference type="PROSITE" id="PS50837"/>
    </source>
</evidence>
<feature type="non-terminal residue" evidence="5">
    <location>
        <position position="1"/>
    </location>
</feature>
<dbReference type="SUPFAM" id="SSF52540">
    <property type="entry name" value="P-loop containing nucleoside triphosphate hydrolases"/>
    <property type="match status" value="1"/>
</dbReference>
<dbReference type="InterPro" id="IPR020472">
    <property type="entry name" value="WD40_PAC1"/>
</dbReference>
<dbReference type="InterPro" id="IPR007111">
    <property type="entry name" value="NACHT_NTPase"/>
</dbReference>
<evidence type="ECO:0000313" key="6">
    <source>
        <dbReference type="Proteomes" id="UP000054248"/>
    </source>
</evidence>
<keyword evidence="6" id="KW-1185">Reference proteome</keyword>
<dbReference type="OrthoDB" id="3027122at2759"/>
<dbReference type="PRINTS" id="PR00320">
    <property type="entry name" value="GPROTEINBRPT"/>
</dbReference>
<dbReference type="HOGENOM" id="CLU_000288_6_3_1"/>
<keyword evidence="1 3" id="KW-0853">WD repeat</keyword>
<dbReference type="SMART" id="SM00320">
    <property type="entry name" value="WD40"/>
    <property type="match status" value="11"/>
</dbReference>
<protein>
    <recommendedName>
        <fullName evidence="4">NACHT domain-containing protein</fullName>
    </recommendedName>
</protein>
<dbReference type="PROSITE" id="PS50294">
    <property type="entry name" value="WD_REPEATS_REGION"/>
    <property type="match status" value="11"/>
</dbReference>
<proteinExistence type="predicted"/>
<dbReference type="InterPro" id="IPR011047">
    <property type="entry name" value="Quinoprotein_ADH-like_sf"/>
</dbReference>
<reference evidence="5 6" key="1">
    <citation type="submission" date="2014-04" db="EMBL/GenBank/DDBJ databases">
        <authorList>
            <consortium name="DOE Joint Genome Institute"/>
            <person name="Kuo A."/>
            <person name="Girlanda M."/>
            <person name="Perotto S."/>
            <person name="Kohler A."/>
            <person name="Nagy L.G."/>
            <person name="Floudas D."/>
            <person name="Copeland A."/>
            <person name="Barry K.W."/>
            <person name="Cichocki N."/>
            <person name="Veneault-Fourrey C."/>
            <person name="LaButti K."/>
            <person name="Lindquist E.A."/>
            <person name="Lipzen A."/>
            <person name="Lundell T."/>
            <person name="Morin E."/>
            <person name="Murat C."/>
            <person name="Sun H."/>
            <person name="Tunlid A."/>
            <person name="Henrissat B."/>
            <person name="Grigoriev I.V."/>
            <person name="Hibbett D.S."/>
            <person name="Martin F."/>
            <person name="Nordberg H.P."/>
            <person name="Cantor M.N."/>
            <person name="Hua S.X."/>
        </authorList>
    </citation>
    <scope>NUCLEOTIDE SEQUENCE [LARGE SCALE GENOMIC DNA]</scope>
    <source>
        <strain evidence="5 6">MUT 4182</strain>
    </source>
</reference>
<feature type="repeat" description="WD" evidence="3">
    <location>
        <begin position="753"/>
        <end position="787"/>
    </location>
</feature>
<feature type="repeat" description="WD" evidence="3">
    <location>
        <begin position="875"/>
        <end position="916"/>
    </location>
</feature>
<dbReference type="PANTHER" id="PTHR22847">
    <property type="entry name" value="WD40 REPEAT PROTEIN"/>
    <property type="match status" value="1"/>
</dbReference>
<dbReference type="PANTHER" id="PTHR22847:SF637">
    <property type="entry name" value="WD REPEAT DOMAIN 5B"/>
    <property type="match status" value="1"/>
</dbReference>
<feature type="repeat" description="WD" evidence="3">
    <location>
        <begin position="617"/>
        <end position="649"/>
    </location>
</feature>
<dbReference type="InterPro" id="IPR001680">
    <property type="entry name" value="WD40_rpt"/>
</dbReference>
<dbReference type="EMBL" id="KN822969">
    <property type="protein sequence ID" value="KIO30755.1"/>
    <property type="molecule type" value="Genomic_DNA"/>
</dbReference>
<dbReference type="SUPFAM" id="SSF50998">
    <property type="entry name" value="Quinoprotein alcohol dehydrogenase-like"/>
    <property type="match status" value="1"/>
</dbReference>
<reference evidence="6" key="2">
    <citation type="submission" date="2015-01" db="EMBL/GenBank/DDBJ databases">
        <title>Evolutionary Origins and Diversification of the Mycorrhizal Mutualists.</title>
        <authorList>
            <consortium name="DOE Joint Genome Institute"/>
            <consortium name="Mycorrhizal Genomics Consortium"/>
            <person name="Kohler A."/>
            <person name="Kuo A."/>
            <person name="Nagy L.G."/>
            <person name="Floudas D."/>
            <person name="Copeland A."/>
            <person name="Barry K.W."/>
            <person name="Cichocki N."/>
            <person name="Veneault-Fourrey C."/>
            <person name="LaButti K."/>
            <person name="Lindquist E.A."/>
            <person name="Lipzen A."/>
            <person name="Lundell T."/>
            <person name="Morin E."/>
            <person name="Murat C."/>
            <person name="Riley R."/>
            <person name="Ohm R."/>
            <person name="Sun H."/>
            <person name="Tunlid A."/>
            <person name="Henrissat B."/>
            <person name="Grigoriev I.V."/>
            <person name="Hibbett D.S."/>
            <person name="Martin F."/>
        </authorList>
    </citation>
    <scope>NUCLEOTIDE SEQUENCE [LARGE SCALE GENOMIC DNA]</scope>
    <source>
        <strain evidence="6">MUT 4182</strain>
    </source>
</reference>
<dbReference type="Gene3D" id="2.130.10.10">
    <property type="entry name" value="YVTN repeat-like/Quinoprotein amine dehydrogenase"/>
    <property type="match status" value="5"/>
</dbReference>
<name>A0A0C3QGI3_9AGAM</name>
<dbReference type="PROSITE" id="PS50837">
    <property type="entry name" value="NACHT"/>
    <property type="match status" value="1"/>
</dbReference>
<evidence type="ECO:0000256" key="3">
    <source>
        <dbReference type="PROSITE-ProRule" id="PRU00221"/>
    </source>
</evidence>
<dbReference type="CDD" id="cd00200">
    <property type="entry name" value="WD40"/>
    <property type="match status" value="2"/>
</dbReference>
<dbReference type="InterPro" id="IPR056884">
    <property type="entry name" value="NPHP3-like_N"/>
</dbReference>
<dbReference type="PROSITE" id="PS50082">
    <property type="entry name" value="WD_REPEATS_2"/>
    <property type="match status" value="11"/>
</dbReference>
<organism evidence="5 6">
    <name type="scientific">Tulasnella calospora MUT 4182</name>
    <dbReference type="NCBI Taxonomy" id="1051891"/>
    <lineage>
        <taxon>Eukaryota</taxon>
        <taxon>Fungi</taxon>
        <taxon>Dikarya</taxon>
        <taxon>Basidiomycota</taxon>
        <taxon>Agaricomycotina</taxon>
        <taxon>Agaricomycetes</taxon>
        <taxon>Cantharellales</taxon>
        <taxon>Tulasnellaceae</taxon>
        <taxon>Tulasnella</taxon>
    </lineage>
</organism>
<keyword evidence="2" id="KW-0677">Repeat</keyword>
<feature type="repeat" description="WD" evidence="3">
    <location>
        <begin position="1007"/>
        <end position="1040"/>
    </location>
</feature>
<feature type="repeat" description="WD" evidence="3">
    <location>
        <begin position="660"/>
        <end position="701"/>
    </location>
</feature>
<feature type="repeat" description="WD" evidence="3">
    <location>
        <begin position="581"/>
        <end position="615"/>
    </location>
</feature>
<dbReference type="STRING" id="1051891.A0A0C3QGI3"/>
<dbReference type="SUPFAM" id="SSF69322">
    <property type="entry name" value="Tricorn protease domain 2"/>
    <property type="match status" value="1"/>
</dbReference>
<dbReference type="Proteomes" id="UP000054248">
    <property type="component" value="Unassembled WGS sequence"/>
</dbReference>